<reference evidence="4" key="1">
    <citation type="submission" date="2015-06" db="EMBL/GenBank/DDBJ databases">
        <authorList>
            <person name="Hoefler B.C."/>
            <person name="Straight P.D."/>
        </authorList>
    </citation>
    <scope>NUCLEOTIDE SEQUENCE [LARGE SCALE GENOMIC DNA]</scope>
    <source>
        <strain evidence="4">Mm55</strain>
    </source>
</reference>
<feature type="region of interest" description="Disordered" evidence="2">
    <location>
        <begin position="61"/>
        <end position="110"/>
    </location>
</feature>
<dbReference type="InterPro" id="IPR052201">
    <property type="entry name" value="LRR-containing_regulator"/>
</dbReference>
<dbReference type="OrthoDB" id="120976at2759"/>
<protein>
    <submittedName>
        <fullName evidence="4">Protein NLRC3</fullName>
    </submittedName>
</protein>
<keyword evidence="1" id="KW-0677">Repeat</keyword>
<evidence type="ECO:0000313" key="4">
    <source>
        <dbReference type="EMBL" id="KXX74953.1"/>
    </source>
</evidence>
<accession>A0A175VU93</accession>
<reference evidence="4 6" key="3">
    <citation type="submission" date="2016-01" db="EMBL/GenBank/DDBJ databases">
        <title>Madurella mycetomatis genome sequencing.</title>
        <authorList>
            <person name="Van De Sande W."/>
        </authorList>
    </citation>
    <scope>NUCLEOTIDE SEQUENCE [LARGE SCALE GENOMIC DNA]</scope>
    <source>
        <strain evidence="6">mm55</strain>
        <strain evidence="4">Mm55</strain>
    </source>
</reference>
<organism evidence="4 6">
    <name type="scientific">Madurella mycetomatis</name>
    <dbReference type="NCBI Taxonomy" id="100816"/>
    <lineage>
        <taxon>Eukaryota</taxon>
        <taxon>Fungi</taxon>
        <taxon>Dikarya</taxon>
        <taxon>Ascomycota</taxon>
        <taxon>Pezizomycotina</taxon>
        <taxon>Sordariomycetes</taxon>
        <taxon>Sordariomycetidae</taxon>
        <taxon>Sordariales</taxon>
        <taxon>Sordariales incertae sedis</taxon>
        <taxon>Madurella</taxon>
    </lineage>
</organism>
<evidence type="ECO:0000313" key="6">
    <source>
        <dbReference type="Proteomes" id="UP000078237"/>
    </source>
</evidence>
<feature type="region of interest" description="Disordered" evidence="2">
    <location>
        <begin position="1"/>
        <end position="48"/>
    </location>
</feature>
<feature type="compositionally biased region" description="Basic and acidic residues" evidence="2">
    <location>
        <begin position="1176"/>
        <end position="1188"/>
    </location>
</feature>
<dbReference type="PANTHER" id="PTHR24111">
    <property type="entry name" value="LEUCINE-RICH REPEAT-CONTAINING PROTEIN 34"/>
    <property type="match status" value="1"/>
</dbReference>
<dbReference type="VEuPathDB" id="FungiDB:MMYC01_201774"/>
<evidence type="ECO:0000256" key="2">
    <source>
        <dbReference type="SAM" id="MobiDB-lite"/>
    </source>
</evidence>
<feature type="region of interest" description="Disordered" evidence="2">
    <location>
        <begin position="1054"/>
        <end position="1188"/>
    </location>
</feature>
<dbReference type="Proteomes" id="UP000078237">
    <property type="component" value="Unassembled WGS sequence"/>
</dbReference>
<sequence length="1209" mass="134529">MTAAPDLEVKKRPGSVPTVLVESDTSDTASSPATTAPSSPTSFDGDHRAFSLSSIKGRAWRSFSNKERDSTPESGSSFRSHARRLSKSRPLSSSQFELPSRRGSVVSDRRLSLSTTDSLGAISVTPSLSIDWKSQKIEGAVPLEPETHRSKTKTIYLVTTTDYLVKAKSPSDPLPLLKKHAAREGKHENNSTLEPLLVIPITAIVSVFTAESTKPWFGLEVWWKNPTSSQSFCRADFFFHHPSQRNEQMHDILRAMRANQQEENRSLRPCRDIEGMLNRIHEAEEPRFHHRKPEIFPVVPRGNTRRGCIPKLEDATKKAQESAAFYLVVGTYACHLVEIQKGKSGEPASQHKTYWLVTLESFKGEWILHEERFNITFRNPLQPPVTLELASRYFRQIVRAFGMADRFLKPAWPQIWQTMEIFRVPGLKETQYLVPKEDFGSFKRTLDAYLTAYQCEPVEWEINWKARFAPEFRLLPAKRSSYSALQILAVLRALRYNDYFNALSFSNVDLSVLYRVEDNVFSKANIAYLSRTCVALGPEEIETLRASSVLHQEFHALAFCSETIRQIDFTNCSRTLPSRLAQHGDYAYSLQFLAPILNLLRSGITKCNRLILAGNPLSELDIESLAETMKTGAIRALDVSYCGLDDTSLRHMIALPLLSFPSSLRSLSISGNPGRLPAHALPGILRHLTEARELDLSGSIQADGCIDGPLLPFVCLESMQKLEGLDISGYKVDDSTLLDLEQFLKYRSWVVDQGESPRFHKLILNRCGITGTQAAKLFDAIGEDRGMHLCLSGNPIEDGIEHLAAVIRQNKGPTGLHIEMVEFKDEANYLSLIKALTDTKHLSLLSLAGTAPSPPSHGLCSPELVTTLHDFFARNTSVQSLDLSGFCGKLDDSQLARGFGRSLSGLANNKTMTHLRMRNQNLHGDAGTLGRVLAQNSTLVMVDCSGNNFNLTSLRFLVDSLKANTSIIEFPLPPDERQAIWKNILRSLQRSPSSSSSSSSTTTKATTALPTRTTDSSRLTSHDLPKEEESLLRGVLDAQFAALDAHLRENRARLEASGQSPYPDGTPSAWPQHRDRHRRHHSTESTSSEVNVQPQPHEQGWSPFLGHQVENYDDTPPALPSGLDGSFTTPYHHQAVEQPRQTGEGHGYAGGSSSGTSWMESPAETLYPLSEVATPLERDEEKGQLRFEEGEDGLLREVVGELRGVGFSV</sequence>
<name>A0A175VU93_9PEZI</name>
<dbReference type="Gene3D" id="3.80.10.10">
    <property type="entry name" value="Ribonuclease Inhibitor"/>
    <property type="match status" value="1"/>
</dbReference>
<dbReference type="InterPro" id="IPR032675">
    <property type="entry name" value="LRR_dom_sf"/>
</dbReference>
<keyword evidence="6" id="KW-1185">Reference proteome</keyword>
<evidence type="ECO:0000313" key="5">
    <source>
        <dbReference type="EMBL" id="KXX82248.1"/>
    </source>
</evidence>
<feature type="compositionally biased region" description="Gly residues" evidence="2">
    <location>
        <begin position="1144"/>
        <end position="1153"/>
    </location>
</feature>
<feature type="compositionally biased region" description="Low complexity" evidence="2">
    <location>
        <begin position="26"/>
        <end position="42"/>
    </location>
</feature>
<dbReference type="VEuPathDB" id="FungiDB:MMYC01_209178"/>
<dbReference type="STRING" id="100816.A0A175VU93"/>
<comment type="caution">
    <text evidence="4">The sequence shown here is derived from an EMBL/GenBank/DDBJ whole genome shotgun (WGS) entry which is preliminary data.</text>
</comment>
<feature type="domain" description="LRR-containing protein second PH" evidence="3">
    <location>
        <begin position="289"/>
        <end position="414"/>
    </location>
</feature>
<dbReference type="EMBL" id="LCTW02000306">
    <property type="protein sequence ID" value="KXX74953.1"/>
    <property type="molecule type" value="Genomic_DNA"/>
</dbReference>
<dbReference type="SUPFAM" id="SSF52047">
    <property type="entry name" value="RNI-like"/>
    <property type="match status" value="2"/>
</dbReference>
<evidence type="ECO:0000256" key="1">
    <source>
        <dbReference type="ARBA" id="ARBA00022737"/>
    </source>
</evidence>
<dbReference type="AlphaFoldDB" id="A0A175VU93"/>
<proteinExistence type="predicted"/>
<feature type="region of interest" description="Disordered" evidence="2">
    <location>
        <begin position="990"/>
        <end position="1025"/>
    </location>
</feature>
<dbReference type="EMBL" id="LCTW02000018">
    <property type="protein sequence ID" value="KXX82248.1"/>
    <property type="molecule type" value="Genomic_DNA"/>
</dbReference>
<dbReference type="PANTHER" id="PTHR24111:SF0">
    <property type="entry name" value="LEUCINE-RICH REPEAT-CONTAINING PROTEIN"/>
    <property type="match status" value="1"/>
</dbReference>
<evidence type="ECO:0000259" key="3">
    <source>
        <dbReference type="Pfam" id="PF25353"/>
    </source>
</evidence>
<reference evidence="6" key="2">
    <citation type="submission" date="2015-06" db="EMBL/GenBank/DDBJ databases">
        <authorList>
            <person name="van de Sande W.W.J."/>
        </authorList>
    </citation>
    <scope>NUCLEOTIDE SEQUENCE [LARGE SCALE GENOMIC DNA]</scope>
    <source>
        <strain evidence="6">mm55</strain>
    </source>
</reference>
<dbReference type="Pfam" id="PF25353">
    <property type="entry name" value="PH_2nd_LRR"/>
    <property type="match status" value="1"/>
</dbReference>
<dbReference type="InterPro" id="IPR057334">
    <property type="entry name" value="PH_2nd_LRR"/>
</dbReference>
<feature type="compositionally biased region" description="Low complexity" evidence="2">
    <location>
        <begin position="990"/>
        <end position="1017"/>
    </location>
</feature>
<gene>
    <name evidence="5" type="ORF">MMYC01_201774</name>
    <name evidence="4" type="ORF">MMYC01_209178</name>
</gene>